<evidence type="ECO:0000256" key="1">
    <source>
        <dbReference type="SAM" id="MobiDB-lite"/>
    </source>
</evidence>
<evidence type="ECO:0000313" key="4">
    <source>
        <dbReference type="EMBL" id="MES0873196.1"/>
    </source>
</evidence>
<feature type="chain" id="PRO_5046121546" evidence="2">
    <location>
        <begin position="22"/>
        <end position="139"/>
    </location>
</feature>
<dbReference type="InterPro" id="IPR025392">
    <property type="entry name" value="DUF4124"/>
</dbReference>
<comment type="caution">
    <text evidence="4">The sequence shown here is derived from an EMBL/GenBank/DDBJ whole genome shotgun (WGS) entry which is preliminary data.</text>
</comment>
<dbReference type="Pfam" id="PF13511">
    <property type="entry name" value="DUF4124"/>
    <property type="match status" value="1"/>
</dbReference>
<feature type="domain" description="DUF4124" evidence="3">
    <location>
        <begin position="11"/>
        <end position="77"/>
    </location>
</feature>
<feature type="signal peptide" evidence="2">
    <location>
        <begin position="1"/>
        <end position="21"/>
    </location>
</feature>
<dbReference type="RefSeq" id="WP_352887675.1">
    <property type="nucleotide sequence ID" value="NZ_JBEPIJ010000003.1"/>
</dbReference>
<sequence>MWPKTASVALLLLAAAGTAGAGPVYKWVDDQGRVHYADTPKPGWKRVDLKVAPGFAPATGGQVEGTDTQQGAAPDSPERGKLRAEECQKRREQLETYRRASTITERDALGNERTYNEEQRLQLIEQTQQQVRELCGADG</sequence>
<proteinExistence type="predicted"/>
<dbReference type="EMBL" id="JBEPIJ010000003">
    <property type="protein sequence ID" value="MES0873196.1"/>
    <property type="molecule type" value="Genomic_DNA"/>
</dbReference>
<keyword evidence="5" id="KW-1185">Reference proteome</keyword>
<feature type="compositionally biased region" description="Basic and acidic residues" evidence="1">
    <location>
        <begin position="76"/>
        <end position="86"/>
    </location>
</feature>
<name>A0ABV2A8I0_9GAMM</name>
<evidence type="ECO:0000313" key="5">
    <source>
        <dbReference type="Proteomes" id="UP001465331"/>
    </source>
</evidence>
<organism evidence="4 5">
    <name type="scientific">Sinimarinibacterium thermocellulolyticum</name>
    <dbReference type="NCBI Taxonomy" id="3170016"/>
    <lineage>
        <taxon>Bacteria</taxon>
        <taxon>Pseudomonadati</taxon>
        <taxon>Pseudomonadota</taxon>
        <taxon>Gammaproteobacteria</taxon>
        <taxon>Nevskiales</taxon>
        <taxon>Nevskiaceae</taxon>
        <taxon>Sinimarinibacterium</taxon>
    </lineage>
</organism>
<evidence type="ECO:0000259" key="3">
    <source>
        <dbReference type="Pfam" id="PF13511"/>
    </source>
</evidence>
<dbReference type="Proteomes" id="UP001465331">
    <property type="component" value="Unassembled WGS sequence"/>
</dbReference>
<keyword evidence="2" id="KW-0732">Signal</keyword>
<protein>
    <submittedName>
        <fullName evidence="4">DUF4124 domain-containing protein</fullName>
    </submittedName>
</protein>
<accession>A0ABV2A8I0</accession>
<gene>
    <name evidence="4" type="ORF">ABSH63_04095</name>
</gene>
<evidence type="ECO:0000256" key="2">
    <source>
        <dbReference type="SAM" id="SignalP"/>
    </source>
</evidence>
<reference evidence="4 5" key="1">
    <citation type="submission" date="2024-06" db="EMBL/GenBank/DDBJ databases">
        <authorList>
            <person name="Li Z."/>
            <person name="Jiang Y."/>
        </authorList>
    </citation>
    <scope>NUCLEOTIDE SEQUENCE [LARGE SCALE GENOMIC DNA]</scope>
    <source>
        <strain evidence="4 5">HSW-8</strain>
    </source>
</reference>
<feature type="region of interest" description="Disordered" evidence="1">
    <location>
        <begin position="55"/>
        <end position="86"/>
    </location>
</feature>